<gene>
    <name evidence="1" type="ORF">BI198_14575</name>
</gene>
<evidence type="ECO:0008006" key="3">
    <source>
        <dbReference type="Google" id="ProtNLM"/>
    </source>
</evidence>
<comment type="caution">
    <text evidence="1">The sequence shown here is derived from an EMBL/GenBank/DDBJ whole genome shotgun (WGS) entry which is preliminary data.</text>
</comment>
<dbReference type="AlphaFoldDB" id="A0A1E7Q969"/>
<dbReference type="STRING" id="1628148.BI198_14575"/>
<proteinExistence type="predicted"/>
<sequence length="402" mass="44684">MASFNLAKLILSKKSQFTGFFVFLLLLGCQPTDNSSSNDNHLMQQAQTDASAANTLAAKRLASNELVAALKWLQQAARLGDVAALAHALQLQQRLEGKLATAHWLAQSVATKQLKLSSVSELQQQQLGFWSEPSVVTNPSVLTVAGYTSPNGCAVTIQPVATQLAGVQQWRLLQQQWQQHPQLSQLAVCYSALKHVNSTELNCSEQVATRISCQYQALEPLVAKADISQVVIIAGRGKASYNNGIIQLPDNASLALFQHEFFHLLGFIDEYKLAVSSAEQVCHAELIHPNIVLNNQVEYYLQHWQLKGSELELTAVESCNAVGIQAYRIVAAINPMQFYEAKMPAVYLQLARKVLQQPEQIMPVQYYFAYLARQQQDWPLWQQFMQQASKRGYADAQQALSL</sequence>
<accession>A0A1E7Q969</accession>
<evidence type="ECO:0000313" key="2">
    <source>
        <dbReference type="Proteomes" id="UP000242258"/>
    </source>
</evidence>
<dbReference type="OrthoDB" id="6313889at2"/>
<protein>
    <recommendedName>
        <fullName evidence="3">Orphan protein</fullName>
    </recommendedName>
</protein>
<keyword evidence="2" id="KW-1185">Reference proteome</keyword>
<evidence type="ECO:0000313" key="1">
    <source>
        <dbReference type="EMBL" id="OEY70651.1"/>
    </source>
</evidence>
<dbReference type="EMBL" id="MKEK01000001">
    <property type="protein sequence ID" value="OEY70651.1"/>
    <property type="molecule type" value="Genomic_DNA"/>
</dbReference>
<reference evidence="2" key="1">
    <citation type="submission" date="2016-09" db="EMBL/GenBank/DDBJ databases">
        <authorList>
            <person name="Wan X."/>
            <person name="Hou S."/>
        </authorList>
    </citation>
    <scope>NUCLEOTIDE SEQUENCE [LARGE SCALE GENOMIC DNA]</scope>
    <source>
        <strain evidence="2">KH87</strain>
    </source>
</reference>
<name>A0A1E7Q969_9GAMM</name>
<dbReference type="RefSeq" id="WP_070050205.1">
    <property type="nucleotide sequence ID" value="NZ_MKEK01000001.1"/>
</dbReference>
<organism evidence="1 2">
    <name type="scientific">Rheinheimera salexigens</name>
    <dbReference type="NCBI Taxonomy" id="1628148"/>
    <lineage>
        <taxon>Bacteria</taxon>
        <taxon>Pseudomonadati</taxon>
        <taxon>Pseudomonadota</taxon>
        <taxon>Gammaproteobacteria</taxon>
        <taxon>Chromatiales</taxon>
        <taxon>Chromatiaceae</taxon>
        <taxon>Rheinheimera</taxon>
    </lineage>
</organism>
<dbReference type="Proteomes" id="UP000242258">
    <property type="component" value="Unassembled WGS sequence"/>
</dbReference>